<comment type="caution">
    <text evidence="1">The sequence shown here is derived from an EMBL/GenBank/DDBJ whole genome shotgun (WGS) entry which is preliminary data.</text>
</comment>
<dbReference type="RefSeq" id="WP_381191179.1">
    <property type="nucleotide sequence ID" value="NZ_JBHSFE010000003.1"/>
</dbReference>
<evidence type="ECO:0000313" key="2">
    <source>
        <dbReference type="Proteomes" id="UP001595993"/>
    </source>
</evidence>
<accession>A0ABV9G288</accession>
<name>A0ABV9G288_9ACTN</name>
<reference evidence="2" key="1">
    <citation type="journal article" date="2019" name="Int. J. Syst. Evol. Microbiol.">
        <title>The Global Catalogue of Microorganisms (GCM) 10K type strain sequencing project: providing services to taxonomists for standard genome sequencing and annotation.</title>
        <authorList>
            <consortium name="The Broad Institute Genomics Platform"/>
            <consortium name="The Broad Institute Genome Sequencing Center for Infectious Disease"/>
            <person name="Wu L."/>
            <person name="Ma J."/>
        </authorList>
    </citation>
    <scope>NUCLEOTIDE SEQUENCE [LARGE SCALE GENOMIC DNA]</scope>
    <source>
        <strain evidence="2">CGMCC 4.7139</strain>
    </source>
</reference>
<dbReference type="EMBL" id="JBHSFE010000003">
    <property type="protein sequence ID" value="MFC4606734.1"/>
    <property type="molecule type" value="Genomic_DNA"/>
</dbReference>
<keyword evidence="2" id="KW-1185">Reference proteome</keyword>
<dbReference type="Proteomes" id="UP001595993">
    <property type="component" value="Unassembled WGS sequence"/>
</dbReference>
<gene>
    <name evidence="1" type="ORF">ACFO9E_02660</name>
</gene>
<evidence type="ECO:0000313" key="1">
    <source>
        <dbReference type="EMBL" id="MFC4606734.1"/>
    </source>
</evidence>
<sequence length="139" mass="15212">MDEDKSLHRYGLRPAGVNLDEVRGLLAAQTLLERRPQGDGDTELMKLCCVQLFNAAVLEDVLLIWQAKSASMDADCSIDIQLLCGSGLARTNAYLSSRRLPEADAALQRLLRCEAAGDFEDFSAAGHSAWYAAYYTPDA</sequence>
<organism evidence="1 2">
    <name type="scientific">Streptomyces maoxianensis</name>
    <dbReference type="NCBI Taxonomy" id="1459942"/>
    <lineage>
        <taxon>Bacteria</taxon>
        <taxon>Bacillati</taxon>
        <taxon>Actinomycetota</taxon>
        <taxon>Actinomycetes</taxon>
        <taxon>Kitasatosporales</taxon>
        <taxon>Streptomycetaceae</taxon>
        <taxon>Streptomyces</taxon>
    </lineage>
</organism>
<proteinExistence type="predicted"/>
<protein>
    <submittedName>
        <fullName evidence="1">Uncharacterized protein</fullName>
    </submittedName>
</protein>